<dbReference type="SUPFAM" id="SSF51735">
    <property type="entry name" value="NAD(P)-binding Rossmann-fold domains"/>
    <property type="match status" value="1"/>
</dbReference>
<evidence type="ECO:0000256" key="1">
    <source>
        <dbReference type="ARBA" id="ARBA00005928"/>
    </source>
</evidence>
<keyword evidence="2 4" id="KW-0444">Lipid biosynthesis</keyword>
<accession>A0A1A9WT59</accession>
<evidence type="ECO:0000256" key="3">
    <source>
        <dbReference type="ARBA" id="ARBA00023098"/>
    </source>
</evidence>
<dbReference type="VEuPathDB" id="VectorBase:GBRI031022"/>
<dbReference type="InterPro" id="IPR036291">
    <property type="entry name" value="NAD(P)-bd_dom_sf"/>
</dbReference>
<name>A0A1A9WT59_9MUSC</name>
<keyword evidence="8" id="KW-1185">Reference proteome</keyword>
<keyword evidence="4" id="KW-1133">Transmembrane helix</keyword>
<comment type="function">
    <text evidence="4">Catalyzes the reduction of fatty acyl-CoA to fatty alcohols.</text>
</comment>
<organism evidence="7 8">
    <name type="scientific">Glossina brevipalpis</name>
    <dbReference type="NCBI Taxonomy" id="37001"/>
    <lineage>
        <taxon>Eukaryota</taxon>
        <taxon>Metazoa</taxon>
        <taxon>Ecdysozoa</taxon>
        <taxon>Arthropoda</taxon>
        <taxon>Hexapoda</taxon>
        <taxon>Insecta</taxon>
        <taxon>Pterygota</taxon>
        <taxon>Neoptera</taxon>
        <taxon>Endopterygota</taxon>
        <taxon>Diptera</taxon>
        <taxon>Brachycera</taxon>
        <taxon>Muscomorpha</taxon>
        <taxon>Hippoboscoidea</taxon>
        <taxon>Glossinidae</taxon>
        <taxon>Glossina</taxon>
    </lineage>
</organism>
<dbReference type="Pfam" id="PF07993">
    <property type="entry name" value="NAD_binding_4"/>
    <property type="match status" value="1"/>
</dbReference>
<proteinExistence type="inferred from homology"/>
<feature type="domain" description="Thioester reductase (TE)" evidence="6">
    <location>
        <begin position="32"/>
        <end position="362"/>
    </location>
</feature>
<protein>
    <recommendedName>
        <fullName evidence="4">Fatty acyl-CoA reductase</fullName>
        <ecNumber evidence="4">1.2.1.84</ecNumber>
    </recommendedName>
</protein>
<dbReference type="GO" id="GO:0080019">
    <property type="term" value="F:alcohol-forming very long-chain fatty acyl-CoA reductase activity"/>
    <property type="evidence" value="ECO:0007669"/>
    <property type="project" value="InterPro"/>
</dbReference>
<dbReference type="Gene3D" id="3.40.50.720">
    <property type="entry name" value="NAD(P)-binding Rossmann-like Domain"/>
    <property type="match status" value="1"/>
</dbReference>
<dbReference type="Pfam" id="PF03015">
    <property type="entry name" value="Sterile"/>
    <property type="match status" value="1"/>
</dbReference>
<dbReference type="CDD" id="cd05236">
    <property type="entry name" value="FAR-N_SDR_e"/>
    <property type="match status" value="1"/>
</dbReference>
<evidence type="ECO:0000313" key="7">
    <source>
        <dbReference type="EnsemblMetazoa" id="GBRI031022-PA"/>
    </source>
</evidence>
<dbReference type="GO" id="GO:0005777">
    <property type="term" value="C:peroxisome"/>
    <property type="evidence" value="ECO:0007669"/>
    <property type="project" value="TreeGrafter"/>
</dbReference>
<reference evidence="8" key="1">
    <citation type="submission" date="2014-03" db="EMBL/GenBank/DDBJ databases">
        <authorList>
            <person name="Aksoy S."/>
            <person name="Warren W."/>
            <person name="Wilson R.K."/>
        </authorList>
    </citation>
    <scope>NUCLEOTIDE SEQUENCE [LARGE SCALE GENOMIC DNA]</scope>
    <source>
        <strain evidence="8">IAEA</strain>
    </source>
</reference>
<keyword evidence="4" id="KW-0472">Membrane</keyword>
<dbReference type="AlphaFoldDB" id="A0A1A9WT59"/>
<reference evidence="7" key="2">
    <citation type="submission" date="2020-05" db="UniProtKB">
        <authorList>
            <consortium name="EnsemblMetazoa"/>
        </authorList>
    </citation>
    <scope>IDENTIFICATION</scope>
    <source>
        <strain evidence="7">IAEA</strain>
    </source>
</reference>
<comment type="similarity">
    <text evidence="1 4">Belongs to the fatty acyl-CoA reductase family.</text>
</comment>
<feature type="transmembrane region" description="Helical" evidence="4">
    <location>
        <begin position="424"/>
        <end position="449"/>
    </location>
</feature>
<evidence type="ECO:0000259" key="6">
    <source>
        <dbReference type="Pfam" id="PF07993"/>
    </source>
</evidence>
<dbReference type="PANTHER" id="PTHR11011:SF118">
    <property type="entry name" value="FATTY ACYL-COA REDUCTASE"/>
    <property type="match status" value="1"/>
</dbReference>
<dbReference type="InterPro" id="IPR033640">
    <property type="entry name" value="FAR_C"/>
</dbReference>
<evidence type="ECO:0000256" key="2">
    <source>
        <dbReference type="ARBA" id="ARBA00022516"/>
    </source>
</evidence>
<feature type="domain" description="Fatty acyl-CoA reductase C-terminal" evidence="5">
    <location>
        <begin position="434"/>
        <end position="525"/>
    </location>
</feature>
<dbReference type="GO" id="GO:0035336">
    <property type="term" value="P:long-chain fatty-acyl-CoA metabolic process"/>
    <property type="evidence" value="ECO:0007669"/>
    <property type="project" value="TreeGrafter"/>
</dbReference>
<dbReference type="EnsemblMetazoa" id="GBRI031022-RA">
    <property type="protein sequence ID" value="GBRI031022-PA"/>
    <property type="gene ID" value="GBRI031022"/>
</dbReference>
<evidence type="ECO:0000313" key="8">
    <source>
        <dbReference type="Proteomes" id="UP000091820"/>
    </source>
</evidence>
<dbReference type="STRING" id="37001.A0A1A9WT59"/>
<keyword evidence="4" id="KW-0560">Oxidoreductase</keyword>
<comment type="catalytic activity">
    <reaction evidence="4">
        <text>a long-chain fatty acyl-CoA + 2 NADPH + 2 H(+) = a long-chain primary fatty alcohol + 2 NADP(+) + CoA</text>
        <dbReference type="Rhea" id="RHEA:52716"/>
        <dbReference type="ChEBI" id="CHEBI:15378"/>
        <dbReference type="ChEBI" id="CHEBI:57287"/>
        <dbReference type="ChEBI" id="CHEBI:57783"/>
        <dbReference type="ChEBI" id="CHEBI:58349"/>
        <dbReference type="ChEBI" id="CHEBI:77396"/>
        <dbReference type="ChEBI" id="CHEBI:83139"/>
        <dbReference type="EC" id="1.2.1.84"/>
    </reaction>
</comment>
<dbReference type="CDD" id="cd09071">
    <property type="entry name" value="FAR_C"/>
    <property type="match status" value="1"/>
</dbReference>
<keyword evidence="4" id="KW-0812">Transmembrane</keyword>
<evidence type="ECO:0000256" key="4">
    <source>
        <dbReference type="RuleBase" id="RU363097"/>
    </source>
</evidence>
<keyword evidence="4" id="KW-0521">NADP</keyword>
<dbReference type="InterPro" id="IPR013120">
    <property type="entry name" value="FAR_NAD-bd"/>
</dbReference>
<dbReference type="EC" id="1.2.1.84" evidence="4"/>
<dbReference type="InterPro" id="IPR026055">
    <property type="entry name" value="FAR"/>
</dbReference>
<dbReference type="GO" id="GO:0102965">
    <property type="term" value="F:alcohol-forming long-chain fatty acyl-CoA reductase activity"/>
    <property type="evidence" value="ECO:0007669"/>
    <property type="project" value="UniProtKB-EC"/>
</dbReference>
<feature type="transmembrane region" description="Helical" evidence="4">
    <location>
        <begin position="543"/>
        <end position="561"/>
    </location>
</feature>
<dbReference type="Proteomes" id="UP000091820">
    <property type="component" value="Unassembled WGS sequence"/>
</dbReference>
<evidence type="ECO:0000259" key="5">
    <source>
        <dbReference type="Pfam" id="PF03015"/>
    </source>
</evidence>
<sequence>MQNSNMKAPTVEDVNNEKSEVASWYAGKNVLITGATGFMGKVLVEKLLRSCPNIKRLYLIVRPKKGLTAEARKQQYFKCVIFHKILDKNPDIINKVHVIKGDLLEDDLGINIDQTKHLITNIEIIFHCAANVRFDQPLRPMVEMNVIGTLKLLKLAEKMEKLKSFTHVSTTYCQCNESVLEEHGYPAPQNPYEIIKMIKNLSDQSIAEITPNDSKVNPTQGIVILTFRRSIQSRKCNESVLEEHGYPAPQNPYEIIKMIKNLSDQSIAEITPKLLNGLPNTYAYSKALTEDLINNYEKKLPIIVVRPSIVTAALEEPLPGWIEGVNGPTGLMIGAARGVIRSMHCNPDYASTVIPVDKAINGMIVAAYNRALSERGNVEFCNLCGSNKGLISWGESIETGKRLFYETPLSFALWYPDGSIKKNYYLHMICVVFFHYLPAYFIDFFLLLFARKPFLVRVQNKISTGLKLLQYYTTKDWTFKNEIFRQQYNKLNRIDQHIFNMDVTYIHWEHYIRNYINGVRIYIMGESEATLPQAKRNLRRLYILDRLTTYGFYAIIFWLLWTYVDTWMERSDEIIQNALQKIYFTYQNGTFDL</sequence>
<dbReference type="PANTHER" id="PTHR11011">
    <property type="entry name" value="MALE STERILITY PROTEIN 2-RELATED"/>
    <property type="match status" value="1"/>
</dbReference>
<keyword evidence="3 4" id="KW-0443">Lipid metabolism</keyword>